<gene>
    <name evidence="1" type="ORF">TPA0910_13320</name>
</gene>
<dbReference type="EMBL" id="BNEK01000002">
    <property type="protein sequence ID" value="GHJ26899.1"/>
    <property type="molecule type" value="Genomic_DNA"/>
</dbReference>
<accession>A0ABQ3TU89</accession>
<dbReference type="Proteomes" id="UP001054854">
    <property type="component" value="Unassembled WGS sequence"/>
</dbReference>
<reference evidence="1" key="1">
    <citation type="submission" date="2024-05" db="EMBL/GenBank/DDBJ databases">
        <title>Whole genome shotgun sequence of Streptomyces hygroscopicus NBRC 113678.</title>
        <authorList>
            <person name="Komaki H."/>
            <person name="Tamura T."/>
        </authorList>
    </citation>
    <scope>NUCLEOTIDE SEQUENCE</scope>
    <source>
        <strain evidence="1">N11-34</strain>
    </source>
</reference>
<organism evidence="1 2">
    <name type="scientific">Streptomyces hygroscopicus</name>
    <dbReference type="NCBI Taxonomy" id="1912"/>
    <lineage>
        <taxon>Bacteria</taxon>
        <taxon>Bacillati</taxon>
        <taxon>Actinomycetota</taxon>
        <taxon>Actinomycetes</taxon>
        <taxon>Kitasatosporales</taxon>
        <taxon>Streptomycetaceae</taxon>
        <taxon>Streptomyces</taxon>
        <taxon>Streptomyces violaceusniger group</taxon>
    </lineage>
</organism>
<keyword evidence="2" id="KW-1185">Reference proteome</keyword>
<evidence type="ECO:0000313" key="1">
    <source>
        <dbReference type="EMBL" id="GHJ26899.1"/>
    </source>
</evidence>
<name>A0ABQ3TU89_STRHY</name>
<sequence>MEESVEPGRQGCCVPVVEHGGEPADQVVGVLKFRAVVEESVQALGGIEVAFVRAGDDPAGGLARGRWALAGLVEGQPTPQRCDGHLHALVVPEVALGSEFLVQDLRIVFSLVHRWRRIAGRAGPGRL</sequence>
<evidence type="ECO:0000313" key="2">
    <source>
        <dbReference type="Proteomes" id="UP001054854"/>
    </source>
</evidence>
<proteinExistence type="predicted"/>
<comment type="caution">
    <text evidence="1">The sequence shown here is derived from an EMBL/GenBank/DDBJ whole genome shotgun (WGS) entry which is preliminary data.</text>
</comment>
<protein>
    <submittedName>
        <fullName evidence="1">Uncharacterized protein</fullName>
    </submittedName>
</protein>